<organism evidence="1 2">
    <name type="scientific">Dethiosulfovibrio peptidovorans DSM 11002</name>
    <dbReference type="NCBI Taxonomy" id="469381"/>
    <lineage>
        <taxon>Bacteria</taxon>
        <taxon>Thermotogati</taxon>
        <taxon>Synergistota</taxon>
        <taxon>Synergistia</taxon>
        <taxon>Synergistales</taxon>
        <taxon>Dethiosulfovibrionaceae</taxon>
        <taxon>Dethiosulfovibrio</taxon>
    </lineage>
</organism>
<dbReference type="EMBL" id="ABTR02000001">
    <property type="protein sequence ID" value="EFC90061.1"/>
    <property type="molecule type" value="Genomic_DNA"/>
</dbReference>
<evidence type="ECO:0000313" key="2">
    <source>
        <dbReference type="Proteomes" id="UP000006427"/>
    </source>
</evidence>
<dbReference type="AlphaFoldDB" id="D2Z2A5"/>
<gene>
    <name evidence="1" type="ORF">Dpep_0029</name>
</gene>
<name>D2Z2A5_9BACT</name>
<protein>
    <submittedName>
        <fullName evidence="1">Uncharacterized protein</fullName>
    </submittedName>
</protein>
<dbReference type="Proteomes" id="UP000006427">
    <property type="component" value="Unassembled WGS sequence"/>
</dbReference>
<dbReference type="RefSeq" id="WP_005658510.1">
    <property type="nucleotide sequence ID" value="NZ_ABTR02000001.1"/>
</dbReference>
<accession>D2Z2A5</accession>
<comment type="caution">
    <text evidence="1">The sequence shown here is derived from an EMBL/GenBank/DDBJ whole genome shotgun (WGS) entry which is preliminary data.</text>
</comment>
<sequence>MANSKYRFISGLIDGIALCGDLSGAAMTEKVNDLLPDDWAKKDAENIAIDARSVLARFKKERSYAR</sequence>
<proteinExistence type="predicted"/>
<evidence type="ECO:0000313" key="1">
    <source>
        <dbReference type="EMBL" id="EFC90061.1"/>
    </source>
</evidence>
<keyword evidence="2" id="KW-1185">Reference proteome</keyword>
<dbReference type="PaxDb" id="469381-Dpep_0029"/>
<reference evidence="1 2" key="1">
    <citation type="journal article" date="2010" name="Stand. Genomic Sci.">
        <title>Permanent draft genome sequence of Dethiosulfovibrio peptidovorans type strain (SEBR 4207).</title>
        <authorList>
            <person name="Labutti K."/>
            <person name="Mayilraj S."/>
            <person name="Clum A."/>
            <person name="Lucas S."/>
            <person name="Glavina Del Rio T."/>
            <person name="Nolan M."/>
            <person name="Tice H."/>
            <person name="Cheng J.F."/>
            <person name="Pitluck S."/>
            <person name="Liolios K."/>
            <person name="Ivanova N."/>
            <person name="Mavromatis K."/>
            <person name="Mikhailova N."/>
            <person name="Pati A."/>
            <person name="Goodwin L."/>
            <person name="Chen A."/>
            <person name="Palaniappan K."/>
            <person name="Land M."/>
            <person name="Hauser L."/>
            <person name="Chang Y.J."/>
            <person name="Jeffries C.D."/>
            <person name="Rohde M."/>
            <person name="Spring S."/>
            <person name="Goker M."/>
            <person name="Woyke T."/>
            <person name="Bristow J."/>
            <person name="Eisen J.A."/>
            <person name="Markowitz V."/>
            <person name="Hugenholtz P."/>
            <person name="Kyrpides N.C."/>
            <person name="Klenk H.P."/>
            <person name="Lapidus A."/>
        </authorList>
    </citation>
    <scope>NUCLEOTIDE SEQUENCE [LARGE SCALE GENOMIC DNA]</scope>
    <source>
        <strain evidence="1 2">DSM 11002</strain>
    </source>
</reference>